<proteinExistence type="predicted"/>
<gene>
    <name evidence="1" type="ORF">METZ01_LOCUS269389</name>
</gene>
<dbReference type="Gene3D" id="3.40.50.300">
    <property type="entry name" value="P-loop containing nucleotide triphosphate hydrolases"/>
    <property type="match status" value="1"/>
</dbReference>
<dbReference type="InterPro" id="IPR050238">
    <property type="entry name" value="DNA_Rep/Repair_Clamp_Loader"/>
</dbReference>
<dbReference type="GO" id="GO:0006261">
    <property type="term" value="P:DNA-templated DNA replication"/>
    <property type="evidence" value="ECO:0007669"/>
    <property type="project" value="TreeGrafter"/>
</dbReference>
<accession>A0A382JY02</accession>
<name>A0A382JY02_9ZZZZ</name>
<organism evidence="1">
    <name type="scientific">marine metagenome</name>
    <dbReference type="NCBI Taxonomy" id="408172"/>
    <lineage>
        <taxon>unclassified sequences</taxon>
        <taxon>metagenomes</taxon>
        <taxon>ecological metagenomes</taxon>
    </lineage>
</organism>
<dbReference type="InterPro" id="IPR027417">
    <property type="entry name" value="P-loop_NTPase"/>
</dbReference>
<dbReference type="PANTHER" id="PTHR11669">
    <property type="entry name" value="REPLICATION FACTOR C / DNA POLYMERASE III GAMMA-TAU SUBUNIT"/>
    <property type="match status" value="1"/>
</dbReference>
<reference evidence="1" key="1">
    <citation type="submission" date="2018-05" db="EMBL/GenBank/DDBJ databases">
        <authorList>
            <person name="Lanie J.A."/>
            <person name="Ng W.-L."/>
            <person name="Kazmierczak K.M."/>
            <person name="Andrzejewski T.M."/>
            <person name="Davidsen T.M."/>
            <person name="Wayne K.J."/>
            <person name="Tettelin H."/>
            <person name="Glass J.I."/>
            <person name="Rusch D."/>
            <person name="Podicherti R."/>
            <person name="Tsui H.-C.T."/>
            <person name="Winkler M.E."/>
        </authorList>
    </citation>
    <scope>NUCLEOTIDE SEQUENCE</scope>
</reference>
<evidence type="ECO:0008006" key="2">
    <source>
        <dbReference type="Google" id="ProtNLM"/>
    </source>
</evidence>
<dbReference type="PANTHER" id="PTHR11669:SF8">
    <property type="entry name" value="DNA POLYMERASE III SUBUNIT DELTA"/>
    <property type="match status" value="1"/>
</dbReference>
<protein>
    <recommendedName>
        <fullName evidence="2">DNA polymerase III subunit delta</fullName>
    </recommendedName>
</protein>
<dbReference type="SUPFAM" id="SSF52540">
    <property type="entry name" value="P-loop containing nucleoside triphosphate hydrolases"/>
    <property type="match status" value="1"/>
</dbReference>
<dbReference type="AlphaFoldDB" id="A0A382JY02"/>
<dbReference type="Pfam" id="PF13177">
    <property type="entry name" value="DNA_pol3_delta2"/>
    <property type="match status" value="1"/>
</dbReference>
<dbReference type="EMBL" id="UINC01076918">
    <property type="protein sequence ID" value="SVC16535.1"/>
    <property type="molecule type" value="Genomic_DNA"/>
</dbReference>
<evidence type="ECO:0000313" key="1">
    <source>
        <dbReference type="EMBL" id="SVC16535.1"/>
    </source>
</evidence>
<sequence length="371" mass="42136">MVDEKMTFIEFNVQKSIWSKLSQLKINHRIANAYLFSGLKGSGKEAIALKFAAYVNCPVIDGPCGECSSCRRFRSLQHEHLKLIVPMPRDEKSSVSANVAALLDATKIKANNPFYKITLPKANTIPISHIRKLQRDLYLKSIETGRKIVLIYDAHMLCTGDASSANAILKILEEPPNNTTFILVTDYKAELLPTILSRCQCLDFPALKRDDVVTYLLSSGVQDYLAHFAANIADGDMHRALALIDFGKNNILELVKTLRDLVTEEHIGNWRSFNQNYSRMAKNNFYEFEFHLFLLQWWLKQAYLQRLGSNNADGINGMSADLRDFNVNFPNADYHTINNIIEETIIAPQKNFYMPLILTNFLIGIHQSLSN</sequence>